<evidence type="ECO:0000313" key="2">
    <source>
        <dbReference type="Proteomes" id="UP001219525"/>
    </source>
</evidence>
<reference evidence="1" key="1">
    <citation type="submission" date="2023-03" db="EMBL/GenBank/DDBJ databases">
        <title>Massive genome expansion in bonnet fungi (Mycena s.s.) driven by repeated elements and novel gene families across ecological guilds.</title>
        <authorList>
            <consortium name="Lawrence Berkeley National Laboratory"/>
            <person name="Harder C.B."/>
            <person name="Miyauchi S."/>
            <person name="Viragh M."/>
            <person name="Kuo A."/>
            <person name="Thoen E."/>
            <person name="Andreopoulos B."/>
            <person name="Lu D."/>
            <person name="Skrede I."/>
            <person name="Drula E."/>
            <person name="Henrissat B."/>
            <person name="Morin E."/>
            <person name="Kohler A."/>
            <person name="Barry K."/>
            <person name="LaButti K."/>
            <person name="Morin E."/>
            <person name="Salamov A."/>
            <person name="Lipzen A."/>
            <person name="Mereny Z."/>
            <person name="Hegedus B."/>
            <person name="Baldrian P."/>
            <person name="Stursova M."/>
            <person name="Weitz H."/>
            <person name="Taylor A."/>
            <person name="Grigoriev I.V."/>
            <person name="Nagy L.G."/>
            <person name="Martin F."/>
            <person name="Kauserud H."/>
        </authorList>
    </citation>
    <scope>NUCLEOTIDE SEQUENCE</scope>
    <source>
        <strain evidence="1">9144</strain>
    </source>
</reference>
<dbReference type="EMBL" id="JARJCW010000030">
    <property type="protein sequence ID" value="KAJ7209472.1"/>
    <property type="molecule type" value="Genomic_DNA"/>
</dbReference>
<feature type="non-terminal residue" evidence="1">
    <location>
        <position position="1"/>
    </location>
</feature>
<name>A0AAD6YET3_9AGAR</name>
<gene>
    <name evidence="1" type="ORF">GGX14DRAFT_317783</name>
</gene>
<proteinExistence type="predicted"/>
<organism evidence="1 2">
    <name type="scientific">Mycena pura</name>
    <dbReference type="NCBI Taxonomy" id="153505"/>
    <lineage>
        <taxon>Eukaryota</taxon>
        <taxon>Fungi</taxon>
        <taxon>Dikarya</taxon>
        <taxon>Basidiomycota</taxon>
        <taxon>Agaricomycotina</taxon>
        <taxon>Agaricomycetes</taxon>
        <taxon>Agaricomycetidae</taxon>
        <taxon>Agaricales</taxon>
        <taxon>Marasmiineae</taxon>
        <taxon>Mycenaceae</taxon>
        <taxon>Mycena</taxon>
    </lineage>
</organism>
<comment type="caution">
    <text evidence="1">The sequence shown here is derived from an EMBL/GenBank/DDBJ whole genome shotgun (WGS) entry which is preliminary data.</text>
</comment>
<feature type="non-terminal residue" evidence="1">
    <location>
        <position position="146"/>
    </location>
</feature>
<protein>
    <submittedName>
        <fullName evidence="1">Uncharacterized protein</fullName>
    </submittedName>
</protein>
<evidence type="ECO:0000313" key="1">
    <source>
        <dbReference type="EMBL" id="KAJ7209472.1"/>
    </source>
</evidence>
<accession>A0AAD6YET3</accession>
<keyword evidence="2" id="KW-1185">Reference proteome</keyword>
<dbReference type="AlphaFoldDB" id="A0AAD6YET3"/>
<sequence length="146" mass="16816">VQMALPLPSDAPVWLRRVFEDLTRDNLGPVYVELVDNLVALERAYKFFNGMGKLSTTSRPKQLYWWMKYGRDLGKAGAYIAVADLTVYEKEWWAWWAANQPVWRERGSNGRFTYSDTYGEDWGLLATRGQNGMLVVVTSLCIWGRA</sequence>
<dbReference type="Proteomes" id="UP001219525">
    <property type="component" value="Unassembled WGS sequence"/>
</dbReference>